<name>A0ABR0SB96_9HYPO</name>
<dbReference type="PANTHER" id="PTHR16133:SF0">
    <property type="entry name" value="ZINC_IRON REGULATED TRANSPORTER-RELATED PROTEIN 102B, ISOFORM E"/>
    <property type="match status" value="1"/>
</dbReference>
<reference evidence="5 6" key="1">
    <citation type="submission" date="2024-01" db="EMBL/GenBank/DDBJ databases">
        <title>Complete genome of Cladobotryum mycophilum ATHUM6906.</title>
        <authorList>
            <person name="Christinaki A.C."/>
            <person name="Myridakis A.I."/>
            <person name="Kouvelis V.N."/>
        </authorList>
    </citation>
    <scope>NUCLEOTIDE SEQUENCE [LARGE SCALE GENOMIC DNA]</scope>
    <source>
        <strain evidence="5 6">ATHUM6906</strain>
    </source>
</reference>
<proteinExistence type="predicted"/>
<evidence type="ECO:0000256" key="4">
    <source>
        <dbReference type="SAM" id="SignalP"/>
    </source>
</evidence>
<dbReference type="EMBL" id="JAVFKD010000015">
    <property type="protein sequence ID" value="KAK5989060.1"/>
    <property type="molecule type" value="Genomic_DNA"/>
</dbReference>
<feature type="transmembrane region" description="Helical" evidence="3">
    <location>
        <begin position="161"/>
        <end position="178"/>
    </location>
</feature>
<feature type="region of interest" description="Disordered" evidence="2">
    <location>
        <begin position="127"/>
        <end position="151"/>
    </location>
</feature>
<dbReference type="InterPro" id="IPR045891">
    <property type="entry name" value="ZIP9"/>
</dbReference>
<keyword evidence="3" id="KW-0812">Transmembrane</keyword>
<keyword evidence="4" id="KW-0732">Signal</keyword>
<organism evidence="5 6">
    <name type="scientific">Cladobotryum mycophilum</name>
    <dbReference type="NCBI Taxonomy" id="491253"/>
    <lineage>
        <taxon>Eukaryota</taxon>
        <taxon>Fungi</taxon>
        <taxon>Dikarya</taxon>
        <taxon>Ascomycota</taxon>
        <taxon>Pezizomycotina</taxon>
        <taxon>Sordariomycetes</taxon>
        <taxon>Hypocreomycetidae</taxon>
        <taxon>Hypocreales</taxon>
        <taxon>Hypocreaceae</taxon>
        <taxon>Cladobotryum</taxon>
    </lineage>
</organism>
<comment type="caution">
    <text evidence="5">The sequence shown here is derived from an EMBL/GenBank/DDBJ whole genome shotgun (WGS) entry which is preliminary data.</text>
</comment>
<dbReference type="PANTHER" id="PTHR16133">
    <property type="entry name" value="SOLUTE CARRIER FAMILY 39 ZINC TRANSPORTER , MEMBER 9-RELATED"/>
    <property type="match status" value="1"/>
</dbReference>
<keyword evidence="6" id="KW-1185">Reference proteome</keyword>
<feature type="signal peptide" evidence="4">
    <location>
        <begin position="1"/>
        <end position="17"/>
    </location>
</feature>
<keyword evidence="3" id="KW-0472">Membrane</keyword>
<accession>A0ABR0SB96</accession>
<evidence type="ECO:0000256" key="2">
    <source>
        <dbReference type="SAM" id="MobiDB-lite"/>
    </source>
</evidence>
<comment type="subcellular location">
    <subcellularLocation>
        <location evidence="1">Endomembrane system</location>
        <topology evidence="1">Multi-pass membrane protein</topology>
    </subcellularLocation>
</comment>
<protein>
    <submittedName>
        <fullName evidence="5">Uncharacterized protein</fullName>
    </submittedName>
</protein>
<dbReference type="Proteomes" id="UP001338125">
    <property type="component" value="Unassembled WGS sequence"/>
</dbReference>
<evidence type="ECO:0000313" key="6">
    <source>
        <dbReference type="Proteomes" id="UP001338125"/>
    </source>
</evidence>
<evidence type="ECO:0000313" key="5">
    <source>
        <dbReference type="EMBL" id="KAK5989060.1"/>
    </source>
</evidence>
<sequence>MGGLILLVALCVVMALASFLAGALPLSMTLTQSQMRLISSIGIGILVGTSLIVIIPEGIEAAAAPAEASRIHKTRSLLRRSPWTFGIETHDIIETFPAIRTAADGGRMRNGEADGTLPRIEMRQSRTSITRREDDEGLDGTPTVAPPATGGSHAQHFEIPTLEIGFSMILGFVLMFLIDRIPRHATESFRPAPETRHMSLDNLGGDTSSIDEEADGFLGSLTPTPAVREVLPPRSAW</sequence>
<evidence type="ECO:0000256" key="1">
    <source>
        <dbReference type="ARBA" id="ARBA00004127"/>
    </source>
</evidence>
<feature type="chain" id="PRO_5045279428" evidence="4">
    <location>
        <begin position="18"/>
        <end position="237"/>
    </location>
</feature>
<keyword evidence="3" id="KW-1133">Transmembrane helix</keyword>
<gene>
    <name evidence="5" type="ORF">PT974_10558</name>
</gene>
<evidence type="ECO:0000256" key="3">
    <source>
        <dbReference type="SAM" id="Phobius"/>
    </source>
</evidence>
<feature type="transmembrane region" description="Helical" evidence="3">
    <location>
        <begin position="37"/>
        <end position="55"/>
    </location>
</feature>